<sequence length="47" mass="5387">MFETDLIKRAQTLTSLYIHHRHIVKVSVPIFTLSLTTPKVYGPSLSF</sequence>
<reference evidence="1" key="1">
    <citation type="submission" date="2018-03" db="EMBL/GenBank/DDBJ databases">
        <authorList>
            <person name="Guldener U."/>
        </authorList>
    </citation>
    <scope>NUCLEOTIDE SEQUENCE</scope>
</reference>
<dbReference type="EMBL" id="ONZP01001219">
    <property type="protein sequence ID" value="SPJ93330.1"/>
    <property type="molecule type" value="Genomic_DNA"/>
</dbReference>
<protein>
    <submittedName>
        <fullName evidence="1">Uncharacterized protein</fullName>
    </submittedName>
</protein>
<comment type="caution">
    <text evidence="1">The sequence shown here is derived from an EMBL/GenBank/DDBJ whole genome shotgun (WGS) entry which is preliminary data.</text>
</comment>
<keyword evidence="2" id="KW-1185">Reference proteome</keyword>
<name>A0AAE8SQP6_9HYPO</name>
<evidence type="ECO:0000313" key="1">
    <source>
        <dbReference type="EMBL" id="SPJ93330.1"/>
    </source>
</evidence>
<evidence type="ECO:0000313" key="2">
    <source>
        <dbReference type="Proteomes" id="UP001187734"/>
    </source>
</evidence>
<proteinExistence type="predicted"/>
<dbReference type="Proteomes" id="UP001187734">
    <property type="component" value="Unassembled WGS sequence"/>
</dbReference>
<dbReference type="AlphaFoldDB" id="A0AAE8SQP6"/>
<accession>A0AAE8SQP6</accession>
<organism evidence="1 2">
    <name type="scientific">Fusarium torulosum</name>
    <dbReference type="NCBI Taxonomy" id="33205"/>
    <lineage>
        <taxon>Eukaryota</taxon>
        <taxon>Fungi</taxon>
        <taxon>Dikarya</taxon>
        <taxon>Ascomycota</taxon>
        <taxon>Pezizomycotina</taxon>
        <taxon>Sordariomycetes</taxon>
        <taxon>Hypocreomycetidae</taxon>
        <taxon>Hypocreales</taxon>
        <taxon>Nectriaceae</taxon>
        <taxon>Fusarium</taxon>
    </lineage>
</organism>
<gene>
    <name evidence="1" type="ORF">FTOL_13936</name>
</gene>